<accession>A0ABX4G1Y1</accession>
<feature type="binding site" evidence="5">
    <location>
        <position position="176"/>
    </location>
    <ligand>
        <name>Mn(2+)</name>
        <dbReference type="ChEBI" id="CHEBI:29035"/>
        <label>1</label>
    </ligand>
</feature>
<dbReference type="InterPro" id="IPR023696">
    <property type="entry name" value="Ureohydrolase_dom_sf"/>
</dbReference>
<dbReference type="InterPro" id="IPR005923">
    <property type="entry name" value="HutG"/>
</dbReference>
<keyword evidence="4 5" id="KW-0464">Manganese</keyword>
<feature type="binding site" evidence="5">
    <location>
        <position position="273"/>
    </location>
    <ligand>
        <name>Mn(2+)</name>
        <dbReference type="ChEBI" id="CHEBI:29035"/>
        <label>1</label>
    </ligand>
</feature>
<evidence type="ECO:0000313" key="10">
    <source>
        <dbReference type="Proteomes" id="UP000215999"/>
    </source>
</evidence>
<dbReference type="PROSITE" id="PS01053">
    <property type="entry name" value="ARGINASE_1"/>
    <property type="match status" value="1"/>
</dbReference>
<protein>
    <recommendedName>
        <fullName evidence="5 6">Formimidoylglutamase</fullName>
        <ecNumber evidence="5 6">3.5.3.8</ecNumber>
    </recommendedName>
    <alternativeName>
        <fullName evidence="5">Formiminoglutamase</fullName>
    </alternativeName>
    <alternativeName>
        <fullName evidence="5">Formiminoglutamate hydrolase</fullName>
    </alternativeName>
</protein>
<evidence type="ECO:0000256" key="3">
    <source>
        <dbReference type="ARBA" id="ARBA00022808"/>
    </source>
</evidence>
<name>A0ABX4G1Y1_9GAMM</name>
<evidence type="ECO:0000313" key="9">
    <source>
        <dbReference type="EMBL" id="OZS45051.1"/>
    </source>
</evidence>
<dbReference type="Pfam" id="PF00491">
    <property type="entry name" value="Arginase"/>
    <property type="match status" value="1"/>
</dbReference>
<evidence type="ECO:0000256" key="4">
    <source>
        <dbReference type="ARBA" id="ARBA00023211"/>
    </source>
</evidence>
<evidence type="ECO:0000256" key="2">
    <source>
        <dbReference type="ARBA" id="ARBA00022801"/>
    </source>
</evidence>
<organism evidence="9 10">
    <name type="scientific">Photobacterium sanguinicancri</name>
    <dbReference type="NCBI Taxonomy" id="875932"/>
    <lineage>
        <taxon>Bacteria</taxon>
        <taxon>Pseudomonadati</taxon>
        <taxon>Pseudomonadota</taxon>
        <taxon>Gammaproteobacteria</taxon>
        <taxon>Vibrionales</taxon>
        <taxon>Vibrionaceae</taxon>
        <taxon>Photobacterium</taxon>
    </lineage>
</organism>
<feature type="binding site" evidence="5">
    <location>
        <position position="273"/>
    </location>
    <ligand>
        <name>Mn(2+)</name>
        <dbReference type="ChEBI" id="CHEBI:29035"/>
        <label>2</label>
    </ligand>
</feature>
<feature type="binding site" evidence="5">
    <location>
        <position position="178"/>
    </location>
    <ligand>
        <name>Mn(2+)</name>
        <dbReference type="ChEBI" id="CHEBI:29035"/>
        <label>2</label>
    </ligand>
</feature>
<feature type="binding site" evidence="5">
    <location>
        <position position="133"/>
    </location>
    <ligand>
        <name>Mn(2+)</name>
        <dbReference type="ChEBI" id="CHEBI:29035"/>
        <label>1</label>
    </ligand>
</feature>
<comment type="cofactor">
    <cofactor evidence="5">
        <name>Mn(2+)</name>
        <dbReference type="ChEBI" id="CHEBI:29035"/>
    </cofactor>
    <text evidence="5">Binds 2 manganese ions per subunit.</text>
</comment>
<dbReference type="PANTHER" id="PTHR11358">
    <property type="entry name" value="ARGINASE/AGMATINASE"/>
    <property type="match status" value="1"/>
</dbReference>
<dbReference type="Proteomes" id="UP000215999">
    <property type="component" value="Unassembled WGS sequence"/>
</dbReference>
<keyword evidence="1 5" id="KW-0479">Metal-binding</keyword>
<sequence>MESSFMPIDMRTAVIDMSPWQGRNDAEDGDRGLRWHHQVQPADNANDEGIMLLGFACDEGVSRNKGRTGAYDAPVVIRKALANLAWHHKEPIYDGGDIHCDDGNLEQAQLRLANDVSQALRQKHKVIVFGGGHEVAWGTFQGLGRYIQQKQTQQHEISSADYPPQHVPRIGIINFDAHFDLRSLPAALGGNLGSSGTPFHQAARFCELQSWPFHYACIGVNQASNTQALFDKADELGVTYIEDHNLNYFELKQGIEILQGFIAECDYLYLTIDMDAFPASVAPGVSAPAARGIPLDIFEALLQPIFAAKNAQHENKLLVADIAELNPRFDIDNQTARLAARLTWLIAQSIR</sequence>
<feature type="binding site" evidence="5">
    <location>
        <position position="180"/>
    </location>
    <ligand>
        <name>Mn(2+)</name>
        <dbReference type="ChEBI" id="CHEBI:29035"/>
        <label>1</label>
    </ligand>
</feature>
<evidence type="ECO:0000256" key="7">
    <source>
        <dbReference type="PROSITE-ProRule" id="PRU00742"/>
    </source>
</evidence>
<dbReference type="EMBL" id="NOIF01000018">
    <property type="protein sequence ID" value="OZS45051.1"/>
    <property type="molecule type" value="Genomic_DNA"/>
</dbReference>
<evidence type="ECO:0000256" key="6">
    <source>
        <dbReference type="NCBIfam" id="TIGR01227"/>
    </source>
</evidence>
<keyword evidence="3 5" id="KW-0369">Histidine metabolism</keyword>
<feature type="binding site" evidence="5">
    <location>
        <position position="275"/>
    </location>
    <ligand>
        <name>Mn(2+)</name>
        <dbReference type="ChEBI" id="CHEBI:29035"/>
        <label>2</label>
    </ligand>
</feature>
<dbReference type="CDD" id="cd09988">
    <property type="entry name" value="Formimidoylglutamase"/>
    <property type="match status" value="1"/>
</dbReference>
<dbReference type="HAMAP" id="MF_00737">
    <property type="entry name" value="Formimidoylglutam"/>
    <property type="match status" value="1"/>
</dbReference>
<dbReference type="InterPro" id="IPR006035">
    <property type="entry name" value="Ureohydrolase"/>
</dbReference>
<comment type="caution">
    <text evidence="9">The sequence shown here is derived from an EMBL/GenBank/DDBJ whole genome shotgun (WGS) entry which is preliminary data.</text>
</comment>
<proteinExistence type="inferred from homology"/>
<dbReference type="InterPro" id="IPR020855">
    <property type="entry name" value="Ureohydrolase_Mn_BS"/>
</dbReference>
<dbReference type="SUPFAM" id="SSF52768">
    <property type="entry name" value="Arginase/deacetylase"/>
    <property type="match status" value="1"/>
</dbReference>
<keyword evidence="2 5" id="KW-0378">Hydrolase</keyword>
<comment type="function">
    <text evidence="5">Catalyzes the conversion of N-formimidoyl-L-glutamate to L-glutamate and formamide.</text>
</comment>
<dbReference type="Gene3D" id="3.40.800.10">
    <property type="entry name" value="Ureohydrolase domain"/>
    <property type="match status" value="1"/>
</dbReference>
<evidence type="ECO:0000256" key="5">
    <source>
        <dbReference type="HAMAP-Rule" id="MF_00737"/>
    </source>
</evidence>
<dbReference type="PROSITE" id="PS51409">
    <property type="entry name" value="ARGINASE_2"/>
    <property type="match status" value="1"/>
</dbReference>
<gene>
    <name evidence="5" type="primary">hutG</name>
    <name evidence="9" type="ORF">ASV53_04955</name>
</gene>
<evidence type="ECO:0000256" key="1">
    <source>
        <dbReference type="ARBA" id="ARBA00022723"/>
    </source>
</evidence>
<comment type="catalytic activity">
    <reaction evidence="5">
        <text>N-formimidoyl-L-glutamate + H2O = formamide + L-glutamate</text>
        <dbReference type="Rhea" id="RHEA:22492"/>
        <dbReference type="ChEBI" id="CHEBI:15377"/>
        <dbReference type="ChEBI" id="CHEBI:16397"/>
        <dbReference type="ChEBI" id="CHEBI:29985"/>
        <dbReference type="ChEBI" id="CHEBI:58928"/>
        <dbReference type="EC" id="3.5.3.8"/>
    </reaction>
</comment>
<reference evidence="9 10" key="1">
    <citation type="journal article" date="2016" name="Antonie Van Leeuwenhoek">
        <title>Photobacterium sanguinicancri sp. nov. isolated from marine animals.</title>
        <authorList>
            <person name="Gomez-Gil B."/>
            <person name="Roque A."/>
            <person name="Rotllant G."/>
            <person name="Romalde J.L."/>
            <person name="Doce A."/>
            <person name="Eggermont M."/>
            <person name="Defoirdt T."/>
        </authorList>
    </citation>
    <scope>NUCLEOTIDE SEQUENCE [LARGE SCALE GENOMIC DNA]</scope>
    <source>
        <strain evidence="9 10">CAIM 1827</strain>
    </source>
</reference>
<dbReference type="NCBIfam" id="TIGR01227">
    <property type="entry name" value="hutG"/>
    <property type="match status" value="1"/>
</dbReference>
<feature type="binding site" evidence="5">
    <location>
        <position position="176"/>
    </location>
    <ligand>
        <name>Mn(2+)</name>
        <dbReference type="ChEBI" id="CHEBI:29035"/>
        <label>2</label>
    </ligand>
</feature>
<dbReference type="EC" id="3.5.3.8" evidence="5 6"/>
<dbReference type="PANTHER" id="PTHR11358:SF35">
    <property type="entry name" value="FORMIMIDOYLGLUTAMASE"/>
    <property type="match status" value="1"/>
</dbReference>
<evidence type="ECO:0000256" key="8">
    <source>
        <dbReference type="RuleBase" id="RU003684"/>
    </source>
</evidence>
<comment type="similarity">
    <text evidence="5 7 8">Belongs to the arginase family.</text>
</comment>
<dbReference type="PIRSF" id="PIRSF036979">
    <property type="entry name" value="Arginase"/>
    <property type="match status" value="1"/>
</dbReference>
<comment type="pathway">
    <text evidence="5">Amino-acid degradation; L-histidine degradation into L-glutamate; L-glutamate from N-formimidoyl-L-glutamate (hydrolase route): step 1/1.</text>
</comment>
<keyword evidence="10" id="KW-1185">Reference proteome</keyword>